<evidence type="ECO:0000313" key="4">
    <source>
        <dbReference type="Proteomes" id="UP001054902"/>
    </source>
</evidence>
<dbReference type="AlphaFoldDB" id="A0AAD3CXT3"/>
<feature type="signal peptide" evidence="1">
    <location>
        <begin position="1"/>
        <end position="17"/>
    </location>
</feature>
<dbReference type="Gene3D" id="1.20.1050.10">
    <property type="match status" value="1"/>
</dbReference>
<dbReference type="Proteomes" id="UP001054902">
    <property type="component" value="Unassembled WGS sequence"/>
</dbReference>
<evidence type="ECO:0000313" key="3">
    <source>
        <dbReference type="EMBL" id="GFH54146.1"/>
    </source>
</evidence>
<sequence length="366" mass="41148">MNLLLLSIIATLQTSLALLPPPQGGLDKGFNLLENASKIIPQGKIVKTAKESWKFLWNRFMAELAPQSKSGSYERPSYASNGFLGISKEFPDEGSRYHLYLGNPCPWCHRCKIAVTVKKFNTEQIGVTTLVDDPVKASRGGWVFSSQDKDPLGSYDLRELYEKLSPGYKGRCTAPLLVDLQNKKIVSNESSDIIRMLNKVNLGREDEVNCIDLYPADLAKKIDDTNDWVYELLNNGCYRCGFSTKQAAYDEASADVRKGLERANSILSEHDFLCGDKFTEADLRLLPTILRFDGAYSPLFRAGGVNLRVRDFPYLLAWLQRCWEIEGIEDTIDLEDAVLSYYRQLFPLNPGGLLPTPITKEEIGLK</sequence>
<dbReference type="PROSITE" id="PS50405">
    <property type="entry name" value="GST_CTER"/>
    <property type="match status" value="1"/>
</dbReference>
<dbReference type="InterPro" id="IPR010987">
    <property type="entry name" value="Glutathione-S-Trfase_C-like"/>
</dbReference>
<dbReference type="Pfam" id="PF13410">
    <property type="entry name" value="GST_C_2"/>
    <property type="match status" value="1"/>
</dbReference>
<dbReference type="PANTHER" id="PTHR32419">
    <property type="entry name" value="GLUTATHIONYL-HYDROQUINONE REDUCTASE"/>
    <property type="match status" value="1"/>
</dbReference>
<evidence type="ECO:0000256" key="1">
    <source>
        <dbReference type="SAM" id="SignalP"/>
    </source>
</evidence>
<organism evidence="3 4">
    <name type="scientific">Chaetoceros tenuissimus</name>
    <dbReference type="NCBI Taxonomy" id="426638"/>
    <lineage>
        <taxon>Eukaryota</taxon>
        <taxon>Sar</taxon>
        <taxon>Stramenopiles</taxon>
        <taxon>Ochrophyta</taxon>
        <taxon>Bacillariophyta</taxon>
        <taxon>Coscinodiscophyceae</taxon>
        <taxon>Chaetocerotophycidae</taxon>
        <taxon>Chaetocerotales</taxon>
        <taxon>Chaetocerotaceae</taxon>
        <taxon>Chaetoceros</taxon>
    </lineage>
</organism>
<dbReference type="SUPFAM" id="SSF47616">
    <property type="entry name" value="GST C-terminal domain-like"/>
    <property type="match status" value="1"/>
</dbReference>
<dbReference type="InterPro" id="IPR047047">
    <property type="entry name" value="GST_Omega-like_C"/>
</dbReference>
<dbReference type="EMBL" id="BLLK01000047">
    <property type="protein sequence ID" value="GFH54146.1"/>
    <property type="molecule type" value="Genomic_DNA"/>
</dbReference>
<gene>
    <name evidence="3" type="ORF">CTEN210_10622</name>
</gene>
<dbReference type="GO" id="GO:0004364">
    <property type="term" value="F:glutathione transferase activity"/>
    <property type="evidence" value="ECO:0007669"/>
    <property type="project" value="InterPro"/>
</dbReference>
<name>A0AAD3CXT3_9STRA</name>
<feature type="chain" id="PRO_5041925394" description="GST C-terminal domain-containing protein" evidence="1">
    <location>
        <begin position="18"/>
        <end position="366"/>
    </location>
</feature>
<feature type="domain" description="GST C-terminal" evidence="2">
    <location>
        <begin position="215"/>
        <end position="348"/>
    </location>
</feature>
<keyword evidence="1" id="KW-0732">Signal</keyword>
<keyword evidence="4" id="KW-1185">Reference proteome</keyword>
<accession>A0AAD3CXT3</accession>
<dbReference type="GO" id="GO:0005737">
    <property type="term" value="C:cytoplasm"/>
    <property type="evidence" value="ECO:0007669"/>
    <property type="project" value="TreeGrafter"/>
</dbReference>
<evidence type="ECO:0000259" key="2">
    <source>
        <dbReference type="PROSITE" id="PS50405"/>
    </source>
</evidence>
<dbReference type="Gene3D" id="3.40.30.10">
    <property type="entry name" value="Glutaredoxin"/>
    <property type="match status" value="1"/>
</dbReference>
<protein>
    <recommendedName>
        <fullName evidence="2">GST C-terminal domain-containing protein</fullName>
    </recommendedName>
</protein>
<dbReference type="InterPro" id="IPR036249">
    <property type="entry name" value="Thioredoxin-like_sf"/>
</dbReference>
<reference evidence="3 4" key="1">
    <citation type="journal article" date="2021" name="Sci. Rep.">
        <title>The genome of the diatom Chaetoceros tenuissimus carries an ancient integrated fragment of an extant virus.</title>
        <authorList>
            <person name="Hongo Y."/>
            <person name="Kimura K."/>
            <person name="Takaki Y."/>
            <person name="Yoshida Y."/>
            <person name="Baba S."/>
            <person name="Kobayashi G."/>
            <person name="Nagasaki K."/>
            <person name="Hano T."/>
            <person name="Tomaru Y."/>
        </authorList>
    </citation>
    <scope>NUCLEOTIDE SEQUENCE [LARGE SCALE GENOMIC DNA]</scope>
    <source>
        <strain evidence="3 4">NIES-3715</strain>
    </source>
</reference>
<dbReference type="InterPro" id="IPR016639">
    <property type="entry name" value="GST_Omega/GSH"/>
</dbReference>
<proteinExistence type="predicted"/>
<dbReference type="CDD" id="cd03190">
    <property type="entry name" value="GST_C_Omega_like"/>
    <property type="match status" value="1"/>
</dbReference>
<dbReference type="InterPro" id="IPR036282">
    <property type="entry name" value="Glutathione-S-Trfase_C_sf"/>
</dbReference>
<dbReference type="SUPFAM" id="SSF52833">
    <property type="entry name" value="Thioredoxin-like"/>
    <property type="match status" value="1"/>
</dbReference>
<comment type="caution">
    <text evidence="3">The sequence shown here is derived from an EMBL/GenBank/DDBJ whole genome shotgun (WGS) entry which is preliminary data.</text>
</comment>
<dbReference type="PANTHER" id="PTHR32419:SF6">
    <property type="entry name" value="GLUTATHIONE S-TRANSFERASE OMEGA-LIKE 1-RELATED"/>
    <property type="match status" value="1"/>
</dbReference>